<evidence type="ECO:0008006" key="4">
    <source>
        <dbReference type="Google" id="ProtNLM"/>
    </source>
</evidence>
<dbReference type="RefSeq" id="WP_111596076.1">
    <property type="nucleotide sequence ID" value="NZ_QLLL01000001.1"/>
</dbReference>
<dbReference type="Proteomes" id="UP000249547">
    <property type="component" value="Unassembled WGS sequence"/>
</dbReference>
<proteinExistence type="predicted"/>
<keyword evidence="3" id="KW-1185">Reference proteome</keyword>
<feature type="chain" id="PRO_5016400003" description="Porin-like protein" evidence="1">
    <location>
        <begin position="22"/>
        <end position="426"/>
    </location>
</feature>
<comment type="caution">
    <text evidence="2">The sequence shown here is derived from an EMBL/GenBank/DDBJ whole genome shotgun (WGS) entry which is preliminary data.</text>
</comment>
<evidence type="ECO:0000313" key="3">
    <source>
        <dbReference type="Proteomes" id="UP000249547"/>
    </source>
</evidence>
<gene>
    <name evidence="2" type="ORF">LX64_00574</name>
</gene>
<accession>A0A327RAL8</accession>
<protein>
    <recommendedName>
        <fullName evidence="4">Porin-like protein</fullName>
    </recommendedName>
</protein>
<dbReference type="Pfam" id="PF19577">
    <property type="entry name" value="DcaP"/>
    <property type="match status" value="1"/>
</dbReference>
<dbReference type="InterPro" id="IPR045748">
    <property type="entry name" value="DcaP"/>
</dbReference>
<sequence>MKKILLPGVCAVMLSSLAAQAQTQDTTILSLQRRVDSLEQRFHRAQVFLERNIPQDRTQTRAAIEGNRYGGFVVADMNNTRLTIGGYVQADFIYDFKQIGSTDAFVTNSIPADNVSEGRLTFSPRQTRLTISSSSNTTKGELKTIFELDLFNSNGTSTPRLRHAWGQIGRWGAGQYWSTFMDIDVFPNILDYEGPNAMVFVRQIQLRYTQPLSKNTTLALAVENPGSDTKFPADSGISSRTVYPDVVAQFRYNITPSSHLQLAGLFHPITYKDAATKNNNEIGWGANLTGVIELSQRTKDNFVFQATYGQGIARYFNDLGGLGYDAILKPNDVVKSLPVYALMGFYDHWWGNKWSSTVGWSHMHVTYDKSQAGTDYAYTDYAVANLLFYPGKFVKVGLEYLYGKHKTVDARSGDDHRLQFSMLYKF</sequence>
<keyword evidence="1" id="KW-0732">Signal</keyword>
<name>A0A327RAL8_9BACT</name>
<evidence type="ECO:0000313" key="2">
    <source>
        <dbReference type="EMBL" id="RAJ10967.1"/>
    </source>
</evidence>
<reference evidence="2 3" key="1">
    <citation type="submission" date="2018-06" db="EMBL/GenBank/DDBJ databases">
        <title>Genomic Encyclopedia of Archaeal and Bacterial Type Strains, Phase II (KMG-II): from individual species to whole genera.</title>
        <authorList>
            <person name="Goeker M."/>
        </authorList>
    </citation>
    <scope>NUCLEOTIDE SEQUENCE [LARGE SCALE GENOMIC DNA]</scope>
    <source>
        <strain evidence="2 3">DSM 23857</strain>
    </source>
</reference>
<dbReference type="SUPFAM" id="SSF56935">
    <property type="entry name" value="Porins"/>
    <property type="match status" value="1"/>
</dbReference>
<organism evidence="2 3">
    <name type="scientific">Chitinophaga skermanii</name>
    <dbReference type="NCBI Taxonomy" id="331697"/>
    <lineage>
        <taxon>Bacteria</taxon>
        <taxon>Pseudomonadati</taxon>
        <taxon>Bacteroidota</taxon>
        <taxon>Chitinophagia</taxon>
        <taxon>Chitinophagales</taxon>
        <taxon>Chitinophagaceae</taxon>
        <taxon>Chitinophaga</taxon>
    </lineage>
</organism>
<dbReference type="OrthoDB" id="790324at2"/>
<dbReference type="EMBL" id="QLLL01000001">
    <property type="protein sequence ID" value="RAJ10967.1"/>
    <property type="molecule type" value="Genomic_DNA"/>
</dbReference>
<evidence type="ECO:0000256" key="1">
    <source>
        <dbReference type="SAM" id="SignalP"/>
    </source>
</evidence>
<feature type="signal peptide" evidence="1">
    <location>
        <begin position="1"/>
        <end position="21"/>
    </location>
</feature>
<dbReference type="AlphaFoldDB" id="A0A327RAL8"/>